<dbReference type="EMBL" id="JAGSPN010000010">
    <property type="protein sequence ID" value="MBR7783266.1"/>
    <property type="molecule type" value="Genomic_DNA"/>
</dbReference>
<comment type="cofactor">
    <cofactor evidence="2">
        <name>Mg(2+)</name>
        <dbReference type="ChEBI" id="CHEBI:18420"/>
    </cofactor>
</comment>
<proteinExistence type="predicted"/>
<comment type="cofactor">
    <cofactor evidence="1">
        <name>Mn(2+)</name>
        <dbReference type="ChEBI" id="CHEBI:29035"/>
    </cofactor>
</comment>
<protein>
    <submittedName>
        <fullName evidence="8">CoA pyrophosphatase</fullName>
    </submittedName>
</protein>
<dbReference type="GO" id="GO:0046872">
    <property type="term" value="F:metal ion binding"/>
    <property type="evidence" value="ECO:0007669"/>
    <property type="project" value="UniProtKB-KW"/>
</dbReference>
<dbReference type="Proteomes" id="UP000680067">
    <property type="component" value="Unassembled WGS sequence"/>
</dbReference>
<evidence type="ECO:0000256" key="6">
    <source>
        <dbReference type="ARBA" id="ARBA00023211"/>
    </source>
</evidence>
<dbReference type="Gene3D" id="3.90.79.10">
    <property type="entry name" value="Nucleoside Triphosphate Pyrophosphohydrolase"/>
    <property type="match status" value="1"/>
</dbReference>
<dbReference type="GO" id="GO:0010945">
    <property type="term" value="F:coenzyme A diphosphatase activity"/>
    <property type="evidence" value="ECO:0007669"/>
    <property type="project" value="InterPro"/>
</dbReference>
<evidence type="ECO:0000256" key="2">
    <source>
        <dbReference type="ARBA" id="ARBA00001946"/>
    </source>
</evidence>
<dbReference type="PANTHER" id="PTHR12992:SF11">
    <property type="entry name" value="MITOCHONDRIAL COENZYME A DIPHOSPHATASE NUDT8"/>
    <property type="match status" value="1"/>
</dbReference>
<keyword evidence="9" id="KW-1185">Reference proteome</keyword>
<keyword evidence="5" id="KW-0460">Magnesium</keyword>
<reference evidence="8" key="1">
    <citation type="submission" date="2021-04" db="EMBL/GenBank/DDBJ databases">
        <title>novel species isolated from subtropical streams in China.</title>
        <authorList>
            <person name="Lu H."/>
        </authorList>
    </citation>
    <scope>NUCLEOTIDE SEQUENCE</scope>
    <source>
        <strain evidence="8">LFS511W</strain>
    </source>
</reference>
<sequence length="220" mass="24789">MSLKFQPQYVPAEPVAGFGAVPAERLQPSALRMRFQESRIWTPDTRLDEQRLHDQAFLPAAVLIPVRETATGPEVVLTRRSAQLRHHAGQISFPGGRYEDSDADLIATALRETREETGIAEHSVEVLGTLPLYRTGTGYEVTPVVGLLQSAADWAGDASEVTEIFTVPLHFLMDDAHHFLHRYVLTPEQVRHFYSMPYGEYFIWGATAGMLRNLYHFLRA</sequence>
<evidence type="ECO:0000256" key="1">
    <source>
        <dbReference type="ARBA" id="ARBA00001936"/>
    </source>
</evidence>
<evidence type="ECO:0000259" key="7">
    <source>
        <dbReference type="PROSITE" id="PS51462"/>
    </source>
</evidence>
<organism evidence="8 9">
    <name type="scientific">Undibacterium luofuense</name>
    <dbReference type="NCBI Taxonomy" id="2828733"/>
    <lineage>
        <taxon>Bacteria</taxon>
        <taxon>Pseudomonadati</taxon>
        <taxon>Pseudomonadota</taxon>
        <taxon>Betaproteobacteria</taxon>
        <taxon>Burkholderiales</taxon>
        <taxon>Oxalobacteraceae</taxon>
        <taxon>Undibacterium</taxon>
    </lineage>
</organism>
<dbReference type="InterPro" id="IPR045121">
    <property type="entry name" value="CoAse"/>
</dbReference>
<dbReference type="AlphaFoldDB" id="A0A941I704"/>
<dbReference type="InterPro" id="IPR015797">
    <property type="entry name" value="NUDIX_hydrolase-like_dom_sf"/>
</dbReference>
<evidence type="ECO:0000256" key="5">
    <source>
        <dbReference type="ARBA" id="ARBA00022842"/>
    </source>
</evidence>
<name>A0A941I704_9BURK</name>
<dbReference type="SUPFAM" id="SSF55811">
    <property type="entry name" value="Nudix"/>
    <property type="match status" value="1"/>
</dbReference>
<evidence type="ECO:0000313" key="8">
    <source>
        <dbReference type="EMBL" id="MBR7783266.1"/>
    </source>
</evidence>
<dbReference type="Pfam" id="PF00293">
    <property type="entry name" value="NUDIX"/>
    <property type="match status" value="1"/>
</dbReference>
<keyword evidence="6" id="KW-0464">Manganese</keyword>
<evidence type="ECO:0000313" key="9">
    <source>
        <dbReference type="Proteomes" id="UP000680067"/>
    </source>
</evidence>
<dbReference type="NCBIfam" id="NF007980">
    <property type="entry name" value="PRK10707.1"/>
    <property type="match status" value="1"/>
</dbReference>
<dbReference type="InterPro" id="IPR000086">
    <property type="entry name" value="NUDIX_hydrolase_dom"/>
</dbReference>
<gene>
    <name evidence="8" type="ORF">KDM89_14020</name>
</gene>
<dbReference type="PROSITE" id="PS51462">
    <property type="entry name" value="NUDIX"/>
    <property type="match status" value="1"/>
</dbReference>
<feature type="domain" description="Nudix hydrolase" evidence="7">
    <location>
        <begin position="57"/>
        <end position="189"/>
    </location>
</feature>
<comment type="caution">
    <text evidence="8">The sequence shown here is derived from an EMBL/GenBank/DDBJ whole genome shotgun (WGS) entry which is preliminary data.</text>
</comment>
<dbReference type="CDD" id="cd03426">
    <property type="entry name" value="NUDIX_CoAse_Nudt7"/>
    <property type="match status" value="1"/>
</dbReference>
<keyword evidence="3" id="KW-0479">Metal-binding</keyword>
<keyword evidence="4" id="KW-0378">Hydrolase</keyword>
<dbReference type="PANTHER" id="PTHR12992">
    <property type="entry name" value="NUDIX HYDROLASE"/>
    <property type="match status" value="1"/>
</dbReference>
<accession>A0A941I704</accession>
<evidence type="ECO:0000256" key="3">
    <source>
        <dbReference type="ARBA" id="ARBA00022723"/>
    </source>
</evidence>
<dbReference type="RefSeq" id="WP_212688542.1">
    <property type="nucleotide sequence ID" value="NZ_JAGSPN010000010.1"/>
</dbReference>
<evidence type="ECO:0000256" key="4">
    <source>
        <dbReference type="ARBA" id="ARBA00022801"/>
    </source>
</evidence>